<dbReference type="SUPFAM" id="SSF48371">
    <property type="entry name" value="ARM repeat"/>
    <property type="match status" value="1"/>
</dbReference>
<feature type="domain" description="TATA box binding protein associated factor (TAF) histone-like fold" evidence="9">
    <location>
        <begin position="16"/>
        <end position="80"/>
    </location>
</feature>
<dbReference type="GO" id="GO:0046695">
    <property type="term" value="C:SLIK (SAGA-like) complex"/>
    <property type="evidence" value="ECO:0007669"/>
    <property type="project" value="InterPro"/>
</dbReference>
<feature type="region of interest" description="Disordered" evidence="8">
    <location>
        <begin position="1"/>
        <end position="20"/>
    </location>
</feature>
<dbReference type="Pfam" id="PF07571">
    <property type="entry name" value="TAF6_C"/>
    <property type="match status" value="1"/>
</dbReference>
<keyword evidence="5" id="KW-0539">Nucleus</keyword>
<dbReference type="PANTHER" id="PTHR10221:SF9">
    <property type="entry name" value="TRANSCRIPTION INITIATION FACTOR TFIID SUBUNIT 6"/>
    <property type="match status" value="1"/>
</dbReference>
<dbReference type="CDD" id="cd22931">
    <property type="entry name" value="HFD_TAF6"/>
    <property type="match status" value="1"/>
</dbReference>
<keyword evidence="3" id="KW-0805">Transcription regulation</keyword>
<evidence type="ECO:0000256" key="1">
    <source>
        <dbReference type="ARBA" id="ARBA00004123"/>
    </source>
</evidence>
<dbReference type="InterPro" id="IPR037796">
    <property type="entry name" value="TAF6"/>
</dbReference>
<evidence type="ECO:0000256" key="8">
    <source>
        <dbReference type="SAM" id="MobiDB-lite"/>
    </source>
</evidence>
<dbReference type="FunFam" id="1.10.20.10:FF:000033">
    <property type="entry name" value="Transcription initiation factor TFIID complex subunit"/>
    <property type="match status" value="1"/>
</dbReference>
<dbReference type="PANTHER" id="PTHR10221">
    <property type="entry name" value="TRANSCRIPTION INITIATION FACTOR TFIID SUBUNIT 6"/>
    <property type="match status" value="1"/>
</dbReference>
<gene>
    <name evidence="10" type="primary">TAF6</name>
    <name evidence="10" type="ORF">ATY40_BA7501449</name>
</gene>
<evidence type="ECO:0000256" key="7">
    <source>
        <dbReference type="ARBA" id="ARBA00093655"/>
    </source>
</evidence>
<dbReference type="Gene3D" id="1.25.40.770">
    <property type="entry name" value="TAF6, C-terminal HEAT repeat domain"/>
    <property type="match status" value="1"/>
</dbReference>
<evidence type="ECO:0000256" key="4">
    <source>
        <dbReference type="ARBA" id="ARBA00023163"/>
    </source>
</evidence>
<dbReference type="Pfam" id="PF02969">
    <property type="entry name" value="TAF"/>
    <property type="match status" value="1"/>
</dbReference>
<keyword evidence="4" id="KW-0804">Transcription</keyword>
<dbReference type="GO" id="GO:0000124">
    <property type="term" value="C:SAGA complex"/>
    <property type="evidence" value="ECO:0007669"/>
    <property type="project" value="InterPro"/>
</dbReference>
<reference evidence="10 11" key="1">
    <citation type="submission" date="2016-02" db="EMBL/GenBank/DDBJ databases">
        <title>Comparative genomic and transcriptomic foundation for Pichia pastoris.</title>
        <authorList>
            <person name="Love K.R."/>
            <person name="Shah K.A."/>
            <person name="Whittaker C.A."/>
            <person name="Wu J."/>
            <person name="Bartlett M.C."/>
            <person name="Ma D."/>
            <person name="Leeson R.L."/>
            <person name="Priest M."/>
            <person name="Young S.K."/>
            <person name="Love J.C."/>
        </authorList>
    </citation>
    <scope>NUCLEOTIDE SEQUENCE [LARGE SCALE GENOMIC DNA]</scope>
    <source>
        <strain evidence="10 11">ATCC 28485</strain>
    </source>
</reference>
<dbReference type="Proteomes" id="UP000094565">
    <property type="component" value="Chromosome 1"/>
</dbReference>
<organism evidence="10 11">
    <name type="scientific">Komagataella pastoris</name>
    <name type="common">Yeast</name>
    <name type="synonym">Pichia pastoris</name>
    <dbReference type="NCBI Taxonomy" id="4922"/>
    <lineage>
        <taxon>Eukaryota</taxon>
        <taxon>Fungi</taxon>
        <taxon>Dikarya</taxon>
        <taxon>Ascomycota</taxon>
        <taxon>Saccharomycotina</taxon>
        <taxon>Pichiomycetes</taxon>
        <taxon>Pichiales</taxon>
        <taxon>Pichiaceae</taxon>
        <taxon>Komagataella</taxon>
    </lineage>
</organism>
<dbReference type="InterPro" id="IPR004823">
    <property type="entry name" value="TAF_TATA-bd_Histone-like_dom"/>
</dbReference>
<proteinExistence type="inferred from homology"/>
<dbReference type="GO" id="GO:0051123">
    <property type="term" value="P:RNA polymerase II preinitiation complex assembly"/>
    <property type="evidence" value="ECO:0007669"/>
    <property type="project" value="TreeGrafter"/>
</dbReference>
<evidence type="ECO:0000256" key="6">
    <source>
        <dbReference type="ARBA" id="ARBA00076308"/>
    </source>
</evidence>
<dbReference type="SMART" id="SM00803">
    <property type="entry name" value="TAF"/>
    <property type="match status" value="1"/>
</dbReference>
<dbReference type="GO" id="GO:0016251">
    <property type="term" value="F:RNA polymerase II general transcription initiation factor activity"/>
    <property type="evidence" value="ECO:0007669"/>
    <property type="project" value="InterPro"/>
</dbReference>
<dbReference type="InterPro" id="IPR009072">
    <property type="entry name" value="Histone-fold"/>
</dbReference>
<dbReference type="AlphaFoldDB" id="A0A1B2J9A6"/>
<comment type="similarity">
    <text evidence="2">Belongs to the TAF6 family.</text>
</comment>
<dbReference type="EMBL" id="CP014584">
    <property type="protein sequence ID" value="ANZ74348.1"/>
    <property type="molecule type" value="Genomic_DNA"/>
</dbReference>
<dbReference type="OrthoDB" id="361039at2759"/>
<dbReference type="CDD" id="cd08050">
    <property type="entry name" value="TAF6C"/>
    <property type="match status" value="1"/>
</dbReference>
<evidence type="ECO:0000313" key="10">
    <source>
        <dbReference type="EMBL" id="ANZ74348.1"/>
    </source>
</evidence>
<evidence type="ECO:0000313" key="11">
    <source>
        <dbReference type="Proteomes" id="UP000094565"/>
    </source>
</evidence>
<dbReference type="GO" id="GO:0046982">
    <property type="term" value="F:protein heterodimerization activity"/>
    <property type="evidence" value="ECO:0007669"/>
    <property type="project" value="InterPro"/>
</dbReference>
<sequence length="485" mass="54762">MSKNSQRSSIPTSHTLWSPSDTVKDAAESLGISNLNEEAAKNLAMDIEYRIHEILDQASKFMRHGKRRTLHTSDIDRALKVLNLEPLYGYDVSRPLVFKEALVGAGQNLYYVDDDEVDFEKLINEPLPKVPRFSTFTAHWLAIEGVQPAIPQNPSPNDIKNILPINRGSMENMFSLINDEVKEDTNEEFTSTGPSVSSNVSNQKQGLEVKPLVKHVLSRELQLYFDKIVEVLLNQEETKEAEFLRNSALQSVRADPGLHQLVPYFIQFISETITKNLKNISLLSTMLELIYSLLMNESLFLEPYVHAIIPCILTLLLAKKIGNVDDELQKQQQLALRELSASLLERVIEDFGSSYSTLKPRITRTLLRAFVSVNNTTPGTQYGALLGLRGLGSEVIRIVVLGNVINWSSTFLEKLQEEDQVFLIDTLIETLRVLTKEGKLVKDMKTENGIDNDRLKQRVGDLIADRIIACDDAQDIYWGIFFGEV</sequence>
<evidence type="ECO:0000256" key="2">
    <source>
        <dbReference type="ARBA" id="ARBA00007688"/>
    </source>
</evidence>
<evidence type="ECO:0000256" key="5">
    <source>
        <dbReference type="ARBA" id="ARBA00023242"/>
    </source>
</evidence>
<dbReference type="Gene3D" id="1.10.20.10">
    <property type="entry name" value="Histone, subunit A"/>
    <property type="match status" value="1"/>
</dbReference>
<evidence type="ECO:0000259" key="9">
    <source>
        <dbReference type="SMART" id="SM00803"/>
    </source>
</evidence>
<keyword evidence="11" id="KW-1185">Reference proteome</keyword>
<accession>A0A1B2J9A6</accession>
<comment type="subcellular location">
    <subcellularLocation>
        <location evidence="1">Nucleus</location>
    </subcellularLocation>
</comment>
<dbReference type="InterPro" id="IPR016024">
    <property type="entry name" value="ARM-type_fold"/>
</dbReference>
<protein>
    <recommendedName>
        <fullName evidence="6">TBP-associated factor 6</fullName>
    </recommendedName>
    <alternativeName>
        <fullName evidence="7">Transcription initiation factor TFIID subunit 6</fullName>
    </alternativeName>
</protein>
<dbReference type="GO" id="GO:0003713">
    <property type="term" value="F:transcription coactivator activity"/>
    <property type="evidence" value="ECO:0007669"/>
    <property type="project" value="TreeGrafter"/>
</dbReference>
<dbReference type="GO" id="GO:0006325">
    <property type="term" value="P:chromatin organization"/>
    <property type="evidence" value="ECO:0007669"/>
    <property type="project" value="UniProtKB-ARBA"/>
</dbReference>
<dbReference type="GO" id="GO:0005669">
    <property type="term" value="C:transcription factor TFIID complex"/>
    <property type="evidence" value="ECO:0007669"/>
    <property type="project" value="InterPro"/>
</dbReference>
<name>A0A1B2J9A6_PICPA</name>
<dbReference type="InterPro" id="IPR046344">
    <property type="entry name" value="TAF6_C_sf"/>
</dbReference>
<dbReference type="SUPFAM" id="SSF47113">
    <property type="entry name" value="Histone-fold"/>
    <property type="match status" value="1"/>
</dbReference>
<dbReference type="InterPro" id="IPR011442">
    <property type="entry name" value="TAF6_C"/>
</dbReference>
<dbReference type="FunFam" id="1.25.40.770:FF:000001">
    <property type="entry name" value="Transcription initiation factor TFIID subunit 6"/>
    <property type="match status" value="1"/>
</dbReference>
<evidence type="ECO:0000256" key="3">
    <source>
        <dbReference type="ARBA" id="ARBA00023015"/>
    </source>
</evidence>